<evidence type="ECO:0000259" key="1">
    <source>
        <dbReference type="Pfam" id="PF04230"/>
    </source>
</evidence>
<dbReference type="Pfam" id="PF04230">
    <property type="entry name" value="PS_pyruv_trans"/>
    <property type="match status" value="1"/>
</dbReference>
<dbReference type="InterPro" id="IPR007345">
    <property type="entry name" value="Polysacch_pyruvyl_Trfase"/>
</dbReference>
<accession>A0A3N6PMF7</accession>
<gene>
    <name evidence="2" type="ORF">D5R40_23595</name>
</gene>
<dbReference type="EMBL" id="RCBY01000173">
    <property type="protein sequence ID" value="RQH30778.1"/>
    <property type="molecule type" value="Genomic_DNA"/>
</dbReference>
<protein>
    <submittedName>
        <fullName evidence="2">Polysaccharide polymerase</fullName>
    </submittedName>
</protein>
<keyword evidence="3" id="KW-1185">Reference proteome</keyword>
<feature type="domain" description="Polysaccharide pyruvyl transferase" evidence="1">
    <location>
        <begin position="34"/>
        <end position="319"/>
    </location>
</feature>
<dbReference type="RefSeq" id="WP_124155277.1">
    <property type="nucleotide sequence ID" value="NZ_CAWOLW010000083.1"/>
</dbReference>
<evidence type="ECO:0000313" key="2">
    <source>
        <dbReference type="EMBL" id="RQH30778.1"/>
    </source>
</evidence>
<organism evidence="2 3">
    <name type="scientific">Okeania hirsuta</name>
    <dbReference type="NCBI Taxonomy" id="1458930"/>
    <lineage>
        <taxon>Bacteria</taxon>
        <taxon>Bacillati</taxon>
        <taxon>Cyanobacteriota</taxon>
        <taxon>Cyanophyceae</taxon>
        <taxon>Oscillatoriophycideae</taxon>
        <taxon>Oscillatoriales</taxon>
        <taxon>Microcoleaceae</taxon>
        <taxon>Okeania</taxon>
    </lineage>
</organism>
<proteinExistence type="predicted"/>
<dbReference type="OrthoDB" id="9807674at2"/>
<reference evidence="2 3" key="1">
    <citation type="journal article" date="2018" name="ACS Chem. Biol.">
        <title>Ketoreductase domain dysfunction expands chemodiversity: malyngamide biosynthesis in the cyanobacterium Okeania hirsuta.</title>
        <authorList>
            <person name="Moss N.A."/>
            <person name="Leao T."/>
            <person name="Rankin M."/>
            <person name="McCullough T.M."/>
            <person name="Qu P."/>
            <person name="Korobeynikov A."/>
            <person name="Smith J.L."/>
            <person name="Gerwick L."/>
            <person name="Gerwick W.H."/>
        </authorList>
    </citation>
    <scope>NUCLEOTIDE SEQUENCE [LARGE SCALE GENOMIC DNA]</scope>
    <source>
        <strain evidence="2 3">PAB10Feb10-1</strain>
    </source>
</reference>
<comment type="caution">
    <text evidence="2">The sequence shown here is derived from an EMBL/GenBank/DDBJ whole genome shotgun (WGS) entry which is preliminary data.</text>
</comment>
<name>A0A3N6PMF7_9CYAN</name>
<dbReference type="Proteomes" id="UP000269154">
    <property type="component" value="Unassembled WGS sequence"/>
</dbReference>
<evidence type="ECO:0000313" key="3">
    <source>
        <dbReference type="Proteomes" id="UP000269154"/>
    </source>
</evidence>
<sequence>MTTPEDIKEKLYYSLANLEKYEKCALLDYPDYLNLGDHLIWLGSVLYLTEVNHTKIGYAASVKNFSAREMEEKIGQAPIFLNGGGNLGDLWGECQRFREKIITQYQDRPIIIFPQSIYFKNLENLKKTANIFNSHPALTIFVRDSLSYKLASEYFTKCQIFMAPDMAFQMVNSLNREQQQNYNNSILYLCRDDRELNQTFAPSQLGLSNLVIADWVSYKWVLGVEKTKLLRWVATLFREGWQRGLATPQEWFTRQQWLASHPYTLKFQNLQYSSLHSRSWHFIHSAIYQLQRHKLIITNRLHGHILCILLNKPHIFLPNAYHKNELFYQTWTSKISFCKFVKDLDKISKSVSEL</sequence>
<dbReference type="AlphaFoldDB" id="A0A3N6PMF7"/>